<comment type="caution">
    <text evidence="2">The sequence shown here is derived from an EMBL/GenBank/DDBJ whole genome shotgun (WGS) entry which is preliminary data.</text>
</comment>
<feature type="signal peptide" evidence="1">
    <location>
        <begin position="1"/>
        <end position="26"/>
    </location>
</feature>
<keyword evidence="3" id="KW-1185">Reference proteome</keyword>
<organism evidence="2 3">
    <name type="scientific">Electrophorus voltai</name>
    <dbReference type="NCBI Taxonomy" id="2609070"/>
    <lineage>
        <taxon>Eukaryota</taxon>
        <taxon>Metazoa</taxon>
        <taxon>Chordata</taxon>
        <taxon>Craniata</taxon>
        <taxon>Vertebrata</taxon>
        <taxon>Euteleostomi</taxon>
        <taxon>Actinopterygii</taxon>
        <taxon>Neopterygii</taxon>
        <taxon>Teleostei</taxon>
        <taxon>Ostariophysi</taxon>
        <taxon>Gymnotiformes</taxon>
        <taxon>Gymnotoidei</taxon>
        <taxon>Gymnotidae</taxon>
        <taxon>Electrophorus</taxon>
    </lineage>
</organism>
<evidence type="ECO:0000313" key="2">
    <source>
        <dbReference type="EMBL" id="KAK1787917.1"/>
    </source>
</evidence>
<evidence type="ECO:0000313" key="3">
    <source>
        <dbReference type="Proteomes" id="UP001239994"/>
    </source>
</evidence>
<reference evidence="2" key="1">
    <citation type="submission" date="2023-03" db="EMBL/GenBank/DDBJ databases">
        <title>Electrophorus voltai genome.</title>
        <authorList>
            <person name="Bian C."/>
        </authorList>
    </citation>
    <scope>NUCLEOTIDE SEQUENCE</scope>
    <source>
        <strain evidence="2">CB-2022</strain>
        <tissue evidence="2">Muscle</tissue>
    </source>
</reference>
<feature type="chain" id="PRO_5042278961" evidence="1">
    <location>
        <begin position="27"/>
        <end position="54"/>
    </location>
</feature>
<gene>
    <name evidence="2" type="ORF">P4O66_016397</name>
</gene>
<name>A0AAD8YV87_9TELE</name>
<dbReference type="Proteomes" id="UP001239994">
    <property type="component" value="Unassembled WGS sequence"/>
</dbReference>
<protein>
    <submittedName>
        <fullName evidence="2">Uncharacterized protein</fullName>
    </submittedName>
</protein>
<keyword evidence="1" id="KW-0732">Signal</keyword>
<feature type="non-terminal residue" evidence="2">
    <location>
        <position position="1"/>
    </location>
</feature>
<proteinExistence type="predicted"/>
<dbReference type="EMBL" id="JAROKS010000023">
    <property type="protein sequence ID" value="KAK1787917.1"/>
    <property type="molecule type" value="Genomic_DNA"/>
</dbReference>
<accession>A0AAD8YV87</accession>
<evidence type="ECO:0000256" key="1">
    <source>
        <dbReference type="SAM" id="SignalP"/>
    </source>
</evidence>
<dbReference type="AlphaFoldDB" id="A0AAD8YV87"/>
<sequence>MAARGRWGGLRQETIVLLSLLASAESLLEPAYDCSQFPQIVPPAVLVQCPMRSK</sequence>